<dbReference type="EMBL" id="JBHUOX010000005">
    <property type="protein sequence ID" value="MFD3000324.1"/>
    <property type="molecule type" value="Genomic_DNA"/>
</dbReference>
<organism evidence="1 2">
    <name type="scientific">Pontibacter toksunensis</name>
    <dbReference type="NCBI Taxonomy" id="1332631"/>
    <lineage>
        <taxon>Bacteria</taxon>
        <taxon>Pseudomonadati</taxon>
        <taxon>Bacteroidota</taxon>
        <taxon>Cytophagia</taxon>
        <taxon>Cytophagales</taxon>
        <taxon>Hymenobacteraceae</taxon>
        <taxon>Pontibacter</taxon>
    </lineage>
</organism>
<comment type="caution">
    <text evidence="1">The sequence shown here is derived from an EMBL/GenBank/DDBJ whole genome shotgun (WGS) entry which is preliminary data.</text>
</comment>
<accession>A0ABW6BU10</accession>
<protein>
    <recommendedName>
        <fullName evidence="3">Tetratricopeptide repeat protein</fullName>
    </recommendedName>
</protein>
<gene>
    <name evidence="1" type="ORF">ACFS7Z_08130</name>
</gene>
<dbReference type="Proteomes" id="UP001597641">
    <property type="component" value="Unassembled WGS sequence"/>
</dbReference>
<evidence type="ECO:0008006" key="3">
    <source>
        <dbReference type="Google" id="ProtNLM"/>
    </source>
</evidence>
<dbReference type="SUPFAM" id="SSF48452">
    <property type="entry name" value="TPR-like"/>
    <property type="match status" value="1"/>
</dbReference>
<dbReference type="InterPro" id="IPR011990">
    <property type="entry name" value="TPR-like_helical_dom_sf"/>
</dbReference>
<reference evidence="2" key="1">
    <citation type="journal article" date="2019" name="Int. J. Syst. Evol. Microbiol.">
        <title>The Global Catalogue of Microorganisms (GCM) 10K type strain sequencing project: providing services to taxonomists for standard genome sequencing and annotation.</title>
        <authorList>
            <consortium name="The Broad Institute Genomics Platform"/>
            <consortium name="The Broad Institute Genome Sequencing Center for Infectious Disease"/>
            <person name="Wu L."/>
            <person name="Ma J."/>
        </authorList>
    </citation>
    <scope>NUCLEOTIDE SEQUENCE [LARGE SCALE GENOMIC DNA]</scope>
    <source>
        <strain evidence="2">KCTC 23984</strain>
    </source>
</reference>
<name>A0ABW6BU10_9BACT</name>
<dbReference type="RefSeq" id="WP_377483220.1">
    <property type="nucleotide sequence ID" value="NZ_JBHUOX010000005.1"/>
</dbReference>
<keyword evidence="2" id="KW-1185">Reference proteome</keyword>
<evidence type="ECO:0000313" key="2">
    <source>
        <dbReference type="Proteomes" id="UP001597641"/>
    </source>
</evidence>
<evidence type="ECO:0000313" key="1">
    <source>
        <dbReference type="EMBL" id="MFD3000324.1"/>
    </source>
</evidence>
<proteinExistence type="predicted"/>
<sequence>MAGKESNPIQQRMDLLVEKWELAVAQPGVNIVRIYAEDNEKDMVDTFYTYLLGVDTTNNDIPIIFESIYQDDDQYTNDLLKELEDLLSLWNNSNKDQLTIKTDTIEWKPDYSLVKKDNPAYLFTENMNRLATYLNLMKGSYLVGALRVSFTEAQPYTRWLHFALEAGMITKFKIVVDDCASNPFYEKIATKYPDQITTLKPGLDMDNAMQQVAAMGNPNDPAVQYRQAYVKLMQAIEKRKEKDAEKYAAACIEIAVRNLKKNAYWIGQIIAVYAALANDQVGYKNYKKALAYSDLGVQAARKSQELIPDEYVYRKFIAQAVMLRATLHTVQKVWEKAIVDFSVAAENYTYTNDFILAMEAYRMVGLSNKKYSNTEAACKALTTALHISRQIPADTLKFTTFPGVIELLLELNHAKYLSHEEVKTAAQAVYGYDWMDEVLNWKTPHSKSINNTSEAMA</sequence>